<dbReference type="OrthoDB" id="9784220at2"/>
<dbReference type="PROSITE" id="PS51677">
    <property type="entry name" value="NODB"/>
    <property type="match status" value="1"/>
</dbReference>
<dbReference type="Proteomes" id="UP000094472">
    <property type="component" value="Unassembled WGS sequence"/>
</dbReference>
<dbReference type="PANTHER" id="PTHR10587:SF134">
    <property type="entry name" value="SECRETED PROTEIN"/>
    <property type="match status" value="1"/>
</dbReference>
<dbReference type="EMBL" id="LPWF01000025">
    <property type="protein sequence ID" value="ODR97699.1"/>
    <property type="molecule type" value="Genomic_DNA"/>
</dbReference>
<evidence type="ECO:0000259" key="5">
    <source>
        <dbReference type="PROSITE" id="PS51677"/>
    </source>
</evidence>
<evidence type="ECO:0000256" key="1">
    <source>
        <dbReference type="ARBA" id="ARBA00003236"/>
    </source>
</evidence>
<dbReference type="Gene3D" id="3.20.20.370">
    <property type="entry name" value="Glycoside hydrolase/deacetylase"/>
    <property type="match status" value="1"/>
</dbReference>
<dbReference type="InterPro" id="IPR011330">
    <property type="entry name" value="Glyco_hydro/deAcase_b/a-brl"/>
</dbReference>
<dbReference type="GO" id="GO:0005975">
    <property type="term" value="P:carbohydrate metabolic process"/>
    <property type="evidence" value="ECO:0007669"/>
    <property type="project" value="InterPro"/>
</dbReference>
<name>A0A1E3VVZ7_9HYPH</name>
<dbReference type="InterPro" id="IPR002509">
    <property type="entry name" value="NODB_dom"/>
</dbReference>
<dbReference type="GO" id="GO:0016810">
    <property type="term" value="F:hydrolase activity, acting on carbon-nitrogen (but not peptide) bonds"/>
    <property type="evidence" value="ECO:0007669"/>
    <property type="project" value="InterPro"/>
</dbReference>
<evidence type="ECO:0000256" key="3">
    <source>
        <dbReference type="ARBA" id="ARBA00020071"/>
    </source>
</evidence>
<evidence type="ECO:0000313" key="6">
    <source>
        <dbReference type="EMBL" id="ODR97699.1"/>
    </source>
</evidence>
<dbReference type="RefSeq" id="WP_069441786.1">
    <property type="nucleotide sequence ID" value="NZ_LPWF01000025.1"/>
</dbReference>
<dbReference type="SUPFAM" id="SSF88713">
    <property type="entry name" value="Glycoside hydrolase/deacetylase"/>
    <property type="match status" value="1"/>
</dbReference>
<organism evidence="6 7">
    <name type="scientific">Methyloceanibacter superfactus</name>
    <dbReference type="NCBI Taxonomy" id="1774969"/>
    <lineage>
        <taxon>Bacteria</taxon>
        <taxon>Pseudomonadati</taxon>
        <taxon>Pseudomonadota</taxon>
        <taxon>Alphaproteobacteria</taxon>
        <taxon>Hyphomicrobiales</taxon>
        <taxon>Hyphomicrobiaceae</taxon>
        <taxon>Methyloceanibacter</taxon>
    </lineage>
</organism>
<protein>
    <recommendedName>
        <fullName evidence="3">Chitooligosaccharide deacetylase</fullName>
    </recommendedName>
    <alternativeName>
        <fullName evidence="4">Nodulation protein B</fullName>
    </alternativeName>
</protein>
<proteinExistence type="inferred from homology"/>
<dbReference type="AlphaFoldDB" id="A0A1E3VVZ7"/>
<evidence type="ECO:0000313" key="7">
    <source>
        <dbReference type="Proteomes" id="UP000094472"/>
    </source>
</evidence>
<dbReference type="PANTHER" id="PTHR10587">
    <property type="entry name" value="GLYCOSYL TRANSFERASE-RELATED"/>
    <property type="match status" value="1"/>
</dbReference>
<gene>
    <name evidence="6" type="ORF">AUC69_11405</name>
</gene>
<comment type="similarity">
    <text evidence="2">Belongs to the polysaccharide deacetylase family.</text>
</comment>
<reference evidence="6 7" key="1">
    <citation type="journal article" date="2016" name="Environ. Microbiol.">
        <title>New Methyloceanibacter diversity from North Sea sediments includes methanotroph containing solely the soluble methane monooxygenase.</title>
        <authorList>
            <person name="Vekeman B."/>
            <person name="Kerckhof F.M."/>
            <person name="Cremers G."/>
            <person name="de Vos P."/>
            <person name="Vandamme P."/>
            <person name="Boon N."/>
            <person name="Op den Camp H.J."/>
            <person name="Heylen K."/>
        </authorList>
    </citation>
    <scope>NUCLEOTIDE SEQUENCE [LARGE SCALE GENOMIC DNA]</scope>
    <source>
        <strain evidence="6 7">R-67175</strain>
    </source>
</reference>
<dbReference type="InterPro" id="IPR050248">
    <property type="entry name" value="Polysacc_deacetylase_ArnD"/>
</dbReference>
<feature type="domain" description="NodB homology" evidence="5">
    <location>
        <begin position="15"/>
        <end position="219"/>
    </location>
</feature>
<keyword evidence="7" id="KW-1185">Reference proteome</keyword>
<accession>A0A1E3VVZ7</accession>
<dbReference type="STRING" id="1774969.AUC69_11405"/>
<sequence length="266" mass="28791">MRGSIRSVELPPGQKLIALTFDLCESDGDHAGYDGRVVDLLRAEGVKATFFAGGKWLESHPERAQQLIADANFEIGAHGLRHRDLTHATDKTMAEEIGLTEAAFVRARKTLMSRACVTDLQDDASVPQARITLMRFPYGRCNAKALAAVAANGQLAIQWDVVTGDPDPHITAKGIANTILTRAHPGAIIVAHANGRGRNIAAALKIALPKLKEEGYQFVTLSELLAAGKPVIAATCYLNRPGDASRVARAKRQRKSNDIWSVLRSR</sequence>
<evidence type="ECO:0000256" key="4">
    <source>
        <dbReference type="ARBA" id="ARBA00032976"/>
    </source>
</evidence>
<evidence type="ECO:0000256" key="2">
    <source>
        <dbReference type="ARBA" id="ARBA00010973"/>
    </source>
</evidence>
<comment type="caution">
    <text evidence="6">The sequence shown here is derived from an EMBL/GenBank/DDBJ whole genome shotgun (WGS) entry which is preliminary data.</text>
</comment>
<comment type="function">
    <text evidence="1">Is involved in generating a small heat-stable compound (Nod), an acylated oligomer of N-acetylglucosamine, that stimulates mitosis in various plant protoplasts.</text>
</comment>
<dbReference type="Pfam" id="PF01522">
    <property type="entry name" value="Polysacc_deac_1"/>
    <property type="match status" value="1"/>
</dbReference>